<dbReference type="Proteomes" id="UP000235392">
    <property type="component" value="Unassembled WGS sequence"/>
</dbReference>
<gene>
    <name evidence="1" type="ORF">PCASD_10910</name>
</gene>
<dbReference type="AlphaFoldDB" id="A0A2N5U1S1"/>
<name>A0A2N5U1S1_9BASI</name>
<evidence type="ECO:0000313" key="2">
    <source>
        <dbReference type="Proteomes" id="UP000235392"/>
    </source>
</evidence>
<sequence length="300" mass="34244">MVLVSNILRLTLTAIRNMQATGGLIGIEPKPRLPLRNPIALILNCCRLEHGRGFKWESVSGLWQLCKRHRADQFAEKITCASFRVPSLGYGIHLHLRRKTLPKGLYPSDAYTSCEQPGSRITHNWFQMRASKVIRGCNQQHIPVSTSTCRLKHAWLRCSGHMHKTSGEFSTWKPGDDPLKGLELPCMGDVLAAPNHDPLGIWQHNELWWTHDHVGGAESEISNFLTPQHYQTKKSEMTDISPGDAMVESPTLEMNNFWDLEVVPNPSHNQLPIQSQVFQKEGDWRGKEKIWKIIQYFNKI</sequence>
<evidence type="ECO:0000313" key="1">
    <source>
        <dbReference type="EMBL" id="PLW31684.1"/>
    </source>
</evidence>
<accession>A0A2N5U1S1</accession>
<comment type="caution">
    <text evidence="1">The sequence shown here is derived from an EMBL/GenBank/DDBJ whole genome shotgun (WGS) entry which is preliminary data.</text>
</comment>
<dbReference type="EMBL" id="PGCI01000263">
    <property type="protein sequence ID" value="PLW31684.1"/>
    <property type="molecule type" value="Genomic_DNA"/>
</dbReference>
<protein>
    <submittedName>
        <fullName evidence="1">Uncharacterized protein</fullName>
    </submittedName>
</protein>
<reference evidence="1 2" key="1">
    <citation type="submission" date="2017-11" db="EMBL/GenBank/DDBJ databases">
        <title>De novo assembly and phasing of dikaryotic genomes from two isolates of Puccinia coronata f. sp. avenae, the causal agent of oat crown rust.</title>
        <authorList>
            <person name="Miller M.E."/>
            <person name="Zhang Y."/>
            <person name="Omidvar V."/>
            <person name="Sperschneider J."/>
            <person name="Schwessinger B."/>
            <person name="Raley C."/>
            <person name="Palmer J.M."/>
            <person name="Garnica D."/>
            <person name="Upadhyaya N."/>
            <person name="Rathjen J."/>
            <person name="Taylor J.M."/>
            <person name="Park R.F."/>
            <person name="Dodds P.N."/>
            <person name="Hirsch C.D."/>
            <person name="Kianian S.F."/>
            <person name="Figueroa M."/>
        </authorList>
    </citation>
    <scope>NUCLEOTIDE SEQUENCE [LARGE SCALE GENOMIC DNA]</scope>
    <source>
        <strain evidence="1">12SD80</strain>
    </source>
</reference>
<organism evidence="1 2">
    <name type="scientific">Puccinia coronata f. sp. avenae</name>
    <dbReference type="NCBI Taxonomy" id="200324"/>
    <lineage>
        <taxon>Eukaryota</taxon>
        <taxon>Fungi</taxon>
        <taxon>Dikarya</taxon>
        <taxon>Basidiomycota</taxon>
        <taxon>Pucciniomycotina</taxon>
        <taxon>Pucciniomycetes</taxon>
        <taxon>Pucciniales</taxon>
        <taxon>Pucciniaceae</taxon>
        <taxon>Puccinia</taxon>
    </lineage>
</organism>
<proteinExistence type="predicted"/>